<dbReference type="EMBL" id="JAMJPK010000012">
    <property type="protein sequence ID" value="MCL7942292.1"/>
    <property type="molecule type" value="Genomic_DNA"/>
</dbReference>
<sequence length="420" mass="46159">MTDGAENHRSHIRRYIADVADEVSSMNGRIFAIGLGRAEVLNPAALQALCNGTNGYMLMTGDLSPDATYRLAKYYQQILAGATNHDIILDPEGYVGPGPEIRIPFWLSETDISAKAILLSPALQAITFRLETPQGDIIDPGTASAHPTLSFEIAQQIALYRVGLPAPLASGTAHAGRWYARLGIEPRYYKRYLSMLDNYPEELAKAFAHGILYNFNVHAFSNLRMRGSLSQTSNEPGATMTVRATLTECGVPTAGRGTSRVELIRPDFSPSTLAMSEVQPGVFEVSFDANAQGVYQFRILAEGWTLRGLPFTREQTLTGAVLRGGDNPPPTMKGDPDARGDRICRLIDCLLQQKSVKEALQKAGIGAGELRRCLDQYCRKPSPAQAPHTASLKLEDRLRSIIRDDRVLDVVMRELEQEKK</sequence>
<evidence type="ECO:0000313" key="2">
    <source>
        <dbReference type="Proteomes" id="UP001165369"/>
    </source>
</evidence>
<accession>A0ABT0T671</accession>
<dbReference type="InterPro" id="IPR017868">
    <property type="entry name" value="Filamin/ABP280_repeat-like"/>
</dbReference>
<keyword evidence="2" id="KW-1185">Reference proteome</keyword>
<protein>
    <submittedName>
        <fullName evidence="1">Uncharacterized protein</fullName>
    </submittedName>
</protein>
<evidence type="ECO:0000313" key="1">
    <source>
        <dbReference type="EMBL" id="MCL7942292.1"/>
    </source>
</evidence>
<name>A0ABT0T671_9GAMM</name>
<organism evidence="1 2">
    <name type="scientific">Halomonas gemina</name>
    <dbReference type="NCBI Taxonomy" id="2945105"/>
    <lineage>
        <taxon>Bacteria</taxon>
        <taxon>Pseudomonadati</taxon>
        <taxon>Pseudomonadota</taxon>
        <taxon>Gammaproteobacteria</taxon>
        <taxon>Oceanospirillales</taxon>
        <taxon>Halomonadaceae</taxon>
        <taxon>Halomonas</taxon>
    </lineage>
</organism>
<comment type="caution">
    <text evidence="1">The sequence shown here is derived from an EMBL/GenBank/DDBJ whole genome shotgun (WGS) entry which is preliminary data.</text>
</comment>
<proteinExistence type="predicted"/>
<dbReference type="RefSeq" id="WP_250063944.1">
    <property type="nucleotide sequence ID" value="NZ_JAMJPK010000012.1"/>
</dbReference>
<dbReference type="PROSITE" id="PS50194">
    <property type="entry name" value="FILAMIN_REPEAT"/>
    <property type="match status" value="1"/>
</dbReference>
<reference evidence="1" key="1">
    <citation type="submission" date="2022-05" db="EMBL/GenBank/DDBJ databases">
        <title>Halomonas geminus sp. nov. and Halomonas llamarensis sp. nov. isolated from high-altitude salars of the Atacama Desert.</title>
        <authorList>
            <person name="Hintersatz C."/>
            <person name="Rojas L.A."/>
            <person name="Wei T.-S."/>
            <person name="Kutschke S."/>
            <person name="Lehmann F."/>
            <person name="Jain R."/>
            <person name="Pollmann K."/>
        </authorList>
    </citation>
    <scope>NUCLEOTIDE SEQUENCE</scope>
    <source>
        <strain evidence="1">ATCH28</strain>
    </source>
</reference>
<dbReference type="Proteomes" id="UP001165369">
    <property type="component" value="Unassembled WGS sequence"/>
</dbReference>
<gene>
    <name evidence="1" type="ORF">M8009_18625</name>
</gene>